<reference evidence="1" key="1">
    <citation type="submission" date="2020-05" db="EMBL/GenBank/DDBJ databases">
        <authorList>
            <person name="Brown S."/>
            <person name="Huntemann M."/>
            <person name="Clum A."/>
            <person name="Spunde A."/>
            <person name="Palaniappan K."/>
            <person name="Ritter S."/>
            <person name="Mikhailova N."/>
            <person name="Chen I.-M."/>
            <person name="Stamatis D."/>
            <person name="Reddy T."/>
            <person name="O'Malley R."/>
            <person name="Daum C."/>
            <person name="Shapiro N."/>
            <person name="Ivanova N."/>
            <person name="Kyrpides N."/>
            <person name="Woyke T."/>
        </authorList>
    </citation>
    <scope>NUCLEOTIDE SEQUENCE</scope>
    <source>
        <strain evidence="1">DJ080</strain>
    </source>
</reference>
<evidence type="ECO:0000313" key="2">
    <source>
        <dbReference type="Proteomes" id="UP001193748"/>
    </source>
</evidence>
<proteinExistence type="predicted"/>
<protein>
    <submittedName>
        <fullName evidence="1">Uncharacterized protein</fullName>
    </submittedName>
</protein>
<name>A0AAX0BA08_CLOBE</name>
<dbReference type="AlphaFoldDB" id="A0AAX0BA08"/>
<accession>A0AAX0BA08</accession>
<gene>
    <name evidence="1" type="ORF">B0H41_004978</name>
</gene>
<sequence>MSRVFENEVVKEVYKNLASRDNMERQDGINIK</sequence>
<organism evidence="1 2">
    <name type="scientific">Clostridium beijerinckii</name>
    <name type="common">Clostridium MP</name>
    <dbReference type="NCBI Taxonomy" id="1520"/>
    <lineage>
        <taxon>Bacteria</taxon>
        <taxon>Bacillati</taxon>
        <taxon>Bacillota</taxon>
        <taxon>Clostridia</taxon>
        <taxon>Eubacteriales</taxon>
        <taxon>Clostridiaceae</taxon>
        <taxon>Clostridium</taxon>
    </lineage>
</organism>
<comment type="caution">
    <text evidence="1">The sequence shown here is derived from an EMBL/GenBank/DDBJ whole genome shotgun (WGS) entry which is preliminary data.</text>
</comment>
<reference evidence="1" key="2">
    <citation type="journal article" date="2022" name="Nat. Biotechnol.">
        <title>Carbon-negative production of acetone and isopropanol by gas fermentation at industrial pilot scale.</title>
        <authorList>
            <person name="Liew F.E."/>
            <person name="Nogle R."/>
            <person name="Abdalla T."/>
            <person name="Rasor B.J."/>
            <person name="Canter C."/>
            <person name="Jensen R.O."/>
            <person name="Wang L."/>
            <person name="Strutz J."/>
            <person name="Chirania P."/>
            <person name="De Tissera S."/>
            <person name="Mueller A.P."/>
            <person name="Ruan Z."/>
            <person name="Gao A."/>
            <person name="Tran L."/>
            <person name="Engle N.L."/>
            <person name="Bromley J.C."/>
            <person name="Daniell J."/>
            <person name="Conrado R."/>
            <person name="Tschaplinski T.J."/>
            <person name="Giannone R.J."/>
            <person name="Hettich R.L."/>
            <person name="Karim A.S."/>
            <person name="Simpson S.D."/>
            <person name="Brown S.D."/>
            <person name="Leang C."/>
            <person name="Jewett M.C."/>
            <person name="Kopke M."/>
        </authorList>
    </citation>
    <scope>NUCLEOTIDE SEQUENCE</scope>
    <source>
        <strain evidence="1">DJ080</strain>
    </source>
</reference>
<dbReference type="Proteomes" id="UP001193748">
    <property type="component" value="Unassembled WGS sequence"/>
</dbReference>
<evidence type="ECO:0000313" key="1">
    <source>
        <dbReference type="EMBL" id="NRT91299.1"/>
    </source>
</evidence>
<dbReference type="EMBL" id="JABSWW010000001">
    <property type="protein sequence ID" value="NRT91299.1"/>
    <property type="molecule type" value="Genomic_DNA"/>
</dbReference>